<organism evidence="2 3">
    <name type="scientific">Candidatus Muproteobacteria bacterium RBG_16_60_9</name>
    <dbReference type="NCBI Taxonomy" id="1817755"/>
    <lineage>
        <taxon>Bacteria</taxon>
        <taxon>Pseudomonadati</taxon>
        <taxon>Pseudomonadota</taxon>
        <taxon>Candidatus Muproteobacteria</taxon>
    </lineage>
</organism>
<sequence>MTHQIITIGAEHIAGFRNVLDSVARERRYLAFLDAPPIEAVEVFVLDNIAAGMPQYVAICDDRVVGWCDVLAKSRPTRRHCGMLGIGVIEGYRDRGIGRALMETTLQAARSKGLTRVELTVRTDNIRAIRLYERFGFTIEGVVRRDMLVDDQYRDSLLMALLFDTP</sequence>
<dbReference type="Proteomes" id="UP000179076">
    <property type="component" value="Unassembled WGS sequence"/>
</dbReference>
<gene>
    <name evidence="2" type="ORF">A2W18_02730</name>
</gene>
<dbReference type="EMBL" id="MFSP01000171">
    <property type="protein sequence ID" value="OGI62648.1"/>
    <property type="molecule type" value="Genomic_DNA"/>
</dbReference>
<evidence type="ECO:0000313" key="2">
    <source>
        <dbReference type="EMBL" id="OGI62648.1"/>
    </source>
</evidence>
<dbReference type="SUPFAM" id="SSF55729">
    <property type="entry name" value="Acyl-CoA N-acyltransferases (Nat)"/>
    <property type="match status" value="1"/>
</dbReference>
<dbReference type="InterPro" id="IPR000182">
    <property type="entry name" value="GNAT_dom"/>
</dbReference>
<keyword evidence="2" id="KW-0808">Transferase</keyword>
<feature type="domain" description="N-acetyltransferase" evidence="1">
    <location>
        <begin position="1"/>
        <end position="164"/>
    </location>
</feature>
<evidence type="ECO:0000259" key="1">
    <source>
        <dbReference type="PROSITE" id="PS51186"/>
    </source>
</evidence>
<evidence type="ECO:0000313" key="3">
    <source>
        <dbReference type="Proteomes" id="UP000179076"/>
    </source>
</evidence>
<dbReference type="Pfam" id="PF00583">
    <property type="entry name" value="Acetyltransf_1"/>
    <property type="match status" value="1"/>
</dbReference>
<dbReference type="InterPro" id="IPR016181">
    <property type="entry name" value="Acyl_CoA_acyltransferase"/>
</dbReference>
<dbReference type="GO" id="GO:0016747">
    <property type="term" value="F:acyltransferase activity, transferring groups other than amino-acyl groups"/>
    <property type="evidence" value="ECO:0007669"/>
    <property type="project" value="InterPro"/>
</dbReference>
<protein>
    <submittedName>
        <fullName evidence="2">GNAT family N-acetyltransferase</fullName>
    </submittedName>
</protein>
<proteinExistence type="predicted"/>
<reference evidence="2 3" key="1">
    <citation type="journal article" date="2016" name="Nat. Commun.">
        <title>Thousands of microbial genomes shed light on interconnected biogeochemical processes in an aquifer system.</title>
        <authorList>
            <person name="Anantharaman K."/>
            <person name="Brown C.T."/>
            <person name="Hug L.A."/>
            <person name="Sharon I."/>
            <person name="Castelle C.J."/>
            <person name="Probst A.J."/>
            <person name="Thomas B.C."/>
            <person name="Singh A."/>
            <person name="Wilkins M.J."/>
            <person name="Karaoz U."/>
            <person name="Brodie E.L."/>
            <person name="Williams K.H."/>
            <person name="Hubbard S.S."/>
            <person name="Banfield J.F."/>
        </authorList>
    </citation>
    <scope>NUCLEOTIDE SEQUENCE [LARGE SCALE GENOMIC DNA]</scope>
</reference>
<dbReference type="PANTHER" id="PTHR43617:SF34">
    <property type="entry name" value="PUTATIVE-RELATED"/>
    <property type="match status" value="1"/>
</dbReference>
<accession>A0A1F6UZ28</accession>
<dbReference type="InterPro" id="IPR050276">
    <property type="entry name" value="MshD_Acetyltransferase"/>
</dbReference>
<name>A0A1F6UZ28_9PROT</name>
<dbReference type="Gene3D" id="3.40.630.30">
    <property type="match status" value="1"/>
</dbReference>
<dbReference type="AlphaFoldDB" id="A0A1F6UZ28"/>
<dbReference type="PROSITE" id="PS51186">
    <property type="entry name" value="GNAT"/>
    <property type="match status" value="1"/>
</dbReference>
<comment type="caution">
    <text evidence="2">The sequence shown here is derived from an EMBL/GenBank/DDBJ whole genome shotgun (WGS) entry which is preliminary data.</text>
</comment>
<dbReference type="PANTHER" id="PTHR43617">
    <property type="entry name" value="L-AMINO ACID N-ACETYLTRANSFERASE"/>
    <property type="match status" value="1"/>
</dbReference>
<dbReference type="CDD" id="cd04301">
    <property type="entry name" value="NAT_SF"/>
    <property type="match status" value="1"/>
</dbReference>